<feature type="compositionally biased region" description="Basic and acidic residues" evidence="1">
    <location>
        <begin position="516"/>
        <end position="528"/>
    </location>
</feature>
<feature type="compositionally biased region" description="Pro residues" evidence="1">
    <location>
        <begin position="327"/>
        <end position="342"/>
    </location>
</feature>
<feature type="region of interest" description="Disordered" evidence="1">
    <location>
        <begin position="440"/>
        <end position="648"/>
    </location>
</feature>
<dbReference type="InParanoid" id="A0A7M7NM77"/>
<dbReference type="RefSeq" id="XP_030838532.1">
    <property type="nucleotide sequence ID" value="XM_030982672.1"/>
</dbReference>
<dbReference type="PANTHER" id="PTHR14454">
    <property type="entry name" value="GRB2-ASSOCIATED AND REGULATOR OF MAPK PROTEIN FAMILY MEMBER"/>
    <property type="match status" value="1"/>
</dbReference>
<feature type="region of interest" description="Disordered" evidence="1">
    <location>
        <begin position="302"/>
        <end position="348"/>
    </location>
</feature>
<dbReference type="OrthoDB" id="6077228at2759"/>
<feature type="compositionally biased region" description="Acidic residues" evidence="1">
    <location>
        <begin position="631"/>
        <end position="641"/>
    </location>
</feature>
<feature type="compositionally biased region" description="Low complexity" evidence="1">
    <location>
        <begin position="499"/>
        <end position="511"/>
    </location>
</feature>
<feature type="compositionally biased region" description="Polar residues" evidence="1">
    <location>
        <begin position="487"/>
        <end position="498"/>
    </location>
</feature>
<feature type="compositionally biased region" description="Polar residues" evidence="1">
    <location>
        <begin position="620"/>
        <end position="630"/>
    </location>
</feature>
<dbReference type="AlphaFoldDB" id="A0A7M7NM77"/>
<evidence type="ECO:0000313" key="3">
    <source>
        <dbReference type="Proteomes" id="UP000007110"/>
    </source>
</evidence>
<protein>
    <submittedName>
        <fullName evidence="2">Uncharacterized protein</fullName>
    </submittedName>
</protein>
<dbReference type="Gene3D" id="1.10.150.50">
    <property type="entry name" value="Transcription Factor, Ets-1"/>
    <property type="match status" value="1"/>
</dbReference>
<accession>A0A7M7NM77</accession>
<dbReference type="InterPro" id="IPR052281">
    <property type="entry name" value="GAREM"/>
</dbReference>
<sequence length="762" mass="83420">MAVAVPYLQLQPKVYGTPVRAPSRPPGLDEKSNHRSSCHHYIDLDVLSEEGAVADHDAISEHIPEIEEEDPYEPLSAIQKNAERERCENLLRGEGLVDDSQSQEDESSTDYTILRAPSALGIFPSNFGRLRQVMTDTTSYYQVPKNSADDDIYIVEDHEEYAGHRFEDEELDTPGTAGNFQGRKTLGSRCSDSLPRDAPPPIPNRSSLRHKTLDRTESTPTHARGLPQNTTHTLGPSMKIGSTPPAASAAPGLSYRKSLAGHKLFADNKMSSMLLEMRARQSKVIEAARDESETVAAIPEVQPIDDIPPPLPPPRETIDECYDDVVLPPPPPPLPAGSPPLPSLSREDDLSNYARFPVADFPPPLPERSPSLASLSSLASMTSASAASLDSATSMKSAASITSIDSVTSLSSTVSAPENHCFQDSLKTLKPNMNGNFFPTLPYKRPATRVGSSTLGRSQSCSPHTLRNHAAANRELPPLPIPEQRSEVPSITDYTFSEPTPTSRRPRPSSSGNILDEGRDAPPRRSTDRALSMENLLHHDGDNDGKQSVPPTPPRTSSKPFVTSKGRRSYFAPNRGRPKTPNPCGQIPVANISPRPSPLDSMLLSLTKSRDGALPRPPDVSTTWHVTSPESSDDADDDDDYEHPQMGYDDARSYISERVGRNTPTPPTVPKRFIPKKSASLPRNGIKSIKDIPVDIATLSCDQIAKALGLLNIREDIIENLRSVQMNGELLQSMSEEILRTEFQMSQFHAIKVIKFVNGWRP</sequence>
<feature type="region of interest" description="Disordered" evidence="1">
    <location>
        <begin position="165"/>
        <end position="250"/>
    </location>
</feature>
<dbReference type="Proteomes" id="UP000007110">
    <property type="component" value="Unassembled WGS sequence"/>
</dbReference>
<proteinExistence type="predicted"/>
<dbReference type="PANTHER" id="PTHR14454:SF11">
    <property type="entry name" value="SERRANO, ISOFORM F"/>
    <property type="match status" value="1"/>
</dbReference>
<evidence type="ECO:0000256" key="1">
    <source>
        <dbReference type="SAM" id="MobiDB-lite"/>
    </source>
</evidence>
<dbReference type="GeneID" id="574949"/>
<feature type="region of interest" description="Disordered" evidence="1">
    <location>
        <begin position="16"/>
        <end position="35"/>
    </location>
</feature>
<keyword evidence="3" id="KW-1185">Reference proteome</keyword>
<feature type="compositionally biased region" description="Basic and acidic residues" evidence="1">
    <location>
        <begin position="536"/>
        <end position="545"/>
    </location>
</feature>
<feature type="compositionally biased region" description="Pro residues" evidence="1">
    <location>
        <begin position="306"/>
        <end position="315"/>
    </location>
</feature>
<organism evidence="2 3">
    <name type="scientific">Strongylocentrotus purpuratus</name>
    <name type="common">Purple sea urchin</name>
    <dbReference type="NCBI Taxonomy" id="7668"/>
    <lineage>
        <taxon>Eukaryota</taxon>
        <taxon>Metazoa</taxon>
        <taxon>Echinodermata</taxon>
        <taxon>Eleutherozoa</taxon>
        <taxon>Echinozoa</taxon>
        <taxon>Echinoidea</taxon>
        <taxon>Euechinoidea</taxon>
        <taxon>Echinacea</taxon>
        <taxon>Camarodonta</taxon>
        <taxon>Echinidea</taxon>
        <taxon>Strongylocentrotidae</taxon>
        <taxon>Strongylocentrotus</taxon>
    </lineage>
</organism>
<reference evidence="2" key="2">
    <citation type="submission" date="2021-01" db="UniProtKB">
        <authorList>
            <consortium name="EnsemblMetazoa"/>
        </authorList>
    </citation>
    <scope>IDENTIFICATION</scope>
</reference>
<reference evidence="3" key="1">
    <citation type="submission" date="2015-02" db="EMBL/GenBank/DDBJ databases">
        <title>Genome sequencing for Strongylocentrotus purpuratus.</title>
        <authorList>
            <person name="Murali S."/>
            <person name="Liu Y."/>
            <person name="Vee V."/>
            <person name="English A."/>
            <person name="Wang M."/>
            <person name="Skinner E."/>
            <person name="Han Y."/>
            <person name="Muzny D.M."/>
            <person name="Worley K.C."/>
            <person name="Gibbs R.A."/>
        </authorList>
    </citation>
    <scope>NUCLEOTIDE SEQUENCE</scope>
</reference>
<feature type="compositionally biased region" description="Polar residues" evidence="1">
    <location>
        <begin position="450"/>
        <end position="465"/>
    </location>
</feature>
<dbReference type="KEGG" id="spu:574949"/>
<dbReference type="OMA" id="HEEYAGH"/>
<dbReference type="EnsemblMetazoa" id="XM_030982672">
    <property type="protein sequence ID" value="XP_030838532"/>
    <property type="gene ID" value="LOC574949"/>
</dbReference>
<evidence type="ECO:0000313" key="2">
    <source>
        <dbReference type="EnsemblMetazoa" id="XP_030838532"/>
    </source>
</evidence>
<name>A0A7M7NM77_STRPU</name>
<dbReference type="InterPro" id="IPR013761">
    <property type="entry name" value="SAM/pointed_sf"/>
</dbReference>